<dbReference type="PANTHER" id="PTHR11070">
    <property type="entry name" value="UVRD / RECB / PCRA DNA HELICASE FAMILY MEMBER"/>
    <property type="match status" value="1"/>
</dbReference>
<evidence type="ECO:0000256" key="3">
    <source>
        <dbReference type="ARBA" id="ARBA00022801"/>
    </source>
</evidence>
<dbReference type="Pfam" id="PF13361">
    <property type="entry name" value="UvrD_C"/>
    <property type="match status" value="2"/>
</dbReference>
<proteinExistence type="inferred from homology"/>
<dbReference type="GO" id="GO:0000725">
    <property type="term" value="P:recombinational repair"/>
    <property type="evidence" value="ECO:0007669"/>
    <property type="project" value="TreeGrafter"/>
</dbReference>
<dbReference type="GO" id="GO:0016787">
    <property type="term" value="F:hydrolase activity"/>
    <property type="evidence" value="ECO:0007669"/>
    <property type="project" value="UniProtKB-UniRule"/>
</dbReference>
<evidence type="ECO:0000256" key="4">
    <source>
        <dbReference type="ARBA" id="ARBA00022806"/>
    </source>
</evidence>
<dbReference type="Gene3D" id="1.10.10.160">
    <property type="match status" value="1"/>
</dbReference>
<dbReference type="AlphaFoldDB" id="A0AAE3AE31"/>
<dbReference type="InterPro" id="IPR027417">
    <property type="entry name" value="P-loop_NTPase"/>
</dbReference>
<evidence type="ECO:0000256" key="7">
    <source>
        <dbReference type="ARBA" id="ARBA00023235"/>
    </source>
</evidence>
<dbReference type="InterPro" id="IPR014016">
    <property type="entry name" value="UvrD-like_ATP-bd"/>
</dbReference>
<name>A0AAE3AE31_9FIRM</name>
<evidence type="ECO:0000256" key="1">
    <source>
        <dbReference type="ARBA" id="ARBA00009922"/>
    </source>
</evidence>
<accession>A0AAE3AE31</accession>
<evidence type="ECO:0000259" key="13">
    <source>
        <dbReference type="PROSITE" id="PS51217"/>
    </source>
</evidence>
<evidence type="ECO:0000313" key="15">
    <source>
        <dbReference type="Proteomes" id="UP001199319"/>
    </source>
</evidence>
<dbReference type="PROSITE" id="PS51198">
    <property type="entry name" value="UVRD_HELICASE_ATP_BIND"/>
    <property type="match status" value="1"/>
</dbReference>
<keyword evidence="4 11" id="KW-0347">Helicase</keyword>
<dbReference type="GO" id="GO:0005524">
    <property type="term" value="F:ATP binding"/>
    <property type="evidence" value="ECO:0007669"/>
    <property type="project" value="UniProtKB-UniRule"/>
</dbReference>
<dbReference type="Gene3D" id="1.10.486.10">
    <property type="entry name" value="PCRA, domain 4"/>
    <property type="match status" value="1"/>
</dbReference>
<dbReference type="GO" id="GO:0003677">
    <property type="term" value="F:DNA binding"/>
    <property type="evidence" value="ECO:0007669"/>
    <property type="project" value="UniProtKB-KW"/>
</dbReference>
<evidence type="ECO:0000313" key="14">
    <source>
        <dbReference type="EMBL" id="MCC2128276.1"/>
    </source>
</evidence>
<keyword evidence="5 11" id="KW-0067">ATP-binding</keyword>
<dbReference type="Pfam" id="PF00580">
    <property type="entry name" value="UvrD-helicase"/>
    <property type="match status" value="1"/>
</dbReference>
<feature type="domain" description="UvrD-like helicase ATP-binding" evidence="12">
    <location>
        <begin position="12"/>
        <end position="292"/>
    </location>
</feature>
<dbReference type="CDD" id="cd17932">
    <property type="entry name" value="DEXQc_UvrD"/>
    <property type="match status" value="1"/>
</dbReference>
<comment type="similarity">
    <text evidence="1">Belongs to the helicase family. UvrD subfamily.</text>
</comment>
<keyword evidence="7" id="KW-0413">Isomerase</keyword>
<evidence type="ECO:0000256" key="11">
    <source>
        <dbReference type="PROSITE-ProRule" id="PRU00560"/>
    </source>
</evidence>
<dbReference type="GO" id="GO:0043138">
    <property type="term" value="F:3'-5' DNA helicase activity"/>
    <property type="evidence" value="ECO:0007669"/>
    <property type="project" value="UniProtKB-EC"/>
</dbReference>
<evidence type="ECO:0000256" key="10">
    <source>
        <dbReference type="ARBA" id="ARBA00048988"/>
    </source>
</evidence>
<evidence type="ECO:0000256" key="6">
    <source>
        <dbReference type="ARBA" id="ARBA00023125"/>
    </source>
</evidence>
<reference evidence="14" key="1">
    <citation type="submission" date="2021-10" db="EMBL/GenBank/DDBJ databases">
        <title>Anaerobic single-cell dispensing facilitates the cultivation of human gut bacteria.</title>
        <authorList>
            <person name="Afrizal A."/>
        </authorList>
    </citation>
    <scope>NUCLEOTIDE SEQUENCE</scope>
    <source>
        <strain evidence="14">CLA-AA-H272</strain>
    </source>
</reference>
<keyword evidence="15" id="KW-1185">Reference proteome</keyword>
<comment type="catalytic activity">
    <reaction evidence="8">
        <text>Couples ATP hydrolysis with the unwinding of duplex DNA by translocating in the 3'-5' direction.</text>
        <dbReference type="EC" id="5.6.2.4"/>
    </reaction>
</comment>
<gene>
    <name evidence="14" type="ORF">LKD37_01865</name>
</gene>
<organism evidence="14 15">
    <name type="scientific">Brotocaccenecus cirricatena</name>
    <dbReference type="NCBI Taxonomy" id="3064195"/>
    <lineage>
        <taxon>Bacteria</taxon>
        <taxon>Bacillati</taxon>
        <taxon>Bacillota</taxon>
        <taxon>Clostridia</taxon>
        <taxon>Eubacteriales</taxon>
        <taxon>Oscillospiraceae</taxon>
        <taxon>Brotocaccenecus</taxon>
    </lineage>
</organism>
<feature type="binding site" evidence="11">
    <location>
        <begin position="33"/>
        <end position="40"/>
    </location>
    <ligand>
        <name>ATP</name>
        <dbReference type="ChEBI" id="CHEBI:30616"/>
    </ligand>
</feature>
<dbReference type="RefSeq" id="WP_302927682.1">
    <property type="nucleotide sequence ID" value="NZ_JAJEPW010000003.1"/>
</dbReference>
<dbReference type="InterPro" id="IPR014017">
    <property type="entry name" value="DNA_helicase_UvrD-like_C"/>
</dbReference>
<keyword evidence="2 11" id="KW-0547">Nucleotide-binding</keyword>
<dbReference type="InterPro" id="IPR000212">
    <property type="entry name" value="DNA_helicase_UvrD/REP"/>
</dbReference>
<evidence type="ECO:0000256" key="9">
    <source>
        <dbReference type="ARBA" id="ARBA00034808"/>
    </source>
</evidence>
<keyword evidence="3 11" id="KW-0378">Hydrolase</keyword>
<dbReference type="Proteomes" id="UP001199319">
    <property type="component" value="Unassembled WGS sequence"/>
</dbReference>
<feature type="domain" description="UvrD-like helicase C-terminal" evidence="13">
    <location>
        <begin position="293"/>
        <end position="546"/>
    </location>
</feature>
<evidence type="ECO:0000256" key="2">
    <source>
        <dbReference type="ARBA" id="ARBA00022741"/>
    </source>
</evidence>
<evidence type="ECO:0000259" key="12">
    <source>
        <dbReference type="PROSITE" id="PS51198"/>
    </source>
</evidence>
<protein>
    <recommendedName>
        <fullName evidence="9">DNA 3'-5' helicase</fullName>
        <ecNumber evidence="9">5.6.2.4</ecNumber>
    </recommendedName>
</protein>
<evidence type="ECO:0000256" key="5">
    <source>
        <dbReference type="ARBA" id="ARBA00022840"/>
    </source>
</evidence>
<comment type="caution">
    <text evidence="14">The sequence shown here is derived from an EMBL/GenBank/DDBJ whole genome shotgun (WGS) entry which is preliminary data.</text>
</comment>
<evidence type="ECO:0000256" key="8">
    <source>
        <dbReference type="ARBA" id="ARBA00034617"/>
    </source>
</evidence>
<dbReference type="InterPro" id="IPR013986">
    <property type="entry name" value="DExx_box_DNA_helicase_dom_sf"/>
</dbReference>
<sequence>MDREAFDRKYAARLNRQQQEAVHAVEGPVLLLAVPGSGKTTVLVTRLGYMLCCCGIAPDQILTMTYTRAAAGEMKQRFAALFGQDCPHPPEIRTINGVSSKIIAYYAQNCGKRPPFILAEDESALAKLVSDLYRDLCGEYPTQSVVKELRKSIAYAKNMMLPEERLGELDTGFEKFPELYREYGKALRDNEWMDYDDQMVYAKKILELHEDVRTYFQNRFPYICVDESQDTSRIQHAIIRLLAGKSGNIFMVGDEDQSIYGFRAAYPDALMQFEQTYPGARVLLMEENYRSTPEILRAADAFIRKNHHRRPKTIHPTRASGAAVRVIYAMDRADQYPWLVNMAASVREETAVLYRNNDSALPLIDLLDRGGIPYRCRRMDDAFFTHRIVADIRDIIALAHDQTDAETFLRIYYKVGGGISKKAAEYACQKSRATGGSILRELLGFPQLSQYGRDSAAALLTMLPMLLQDTAVQGLSRIWDGLRYRDYAERQKLDGGKYEILCLLARQETGLEGLCRRLDELQALVSAPSLPCGGGLILSTVHSSKGLEYDTVYLLDVLDGILPAVTEPKDAGQQDQYQEERRLFYVAVTRARNRLYLFACRNRESAFADELRRGLPREYIGPEDVFASLNTEPCGKHYRHAEKGGGVIRACCRGQCMVAYASGETEFLTLGQMVDRRAVAWRAPDRPAPAALPREQAALPPSGVRPGQRAVHRVFGPGTVLSFRDPIVEIRFPAKGDKKFVLSDSVQRGLLRLEE</sequence>
<keyword evidence="6" id="KW-0238">DNA-binding</keyword>
<comment type="catalytic activity">
    <reaction evidence="10">
        <text>ATP + H2O = ADP + phosphate + H(+)</text>
        <dbReference type="Rhea" id="RHEA:13065"/>
        <dbReference type="ChEBI" id="CHEBI:15377"/>
        <dbReference type="ChEBI" id="CHEBI:15378"/>
        <dbReference type="ChEBI" id="CHEBI:30616"/>
        <dbReference type="ChEBI" id="CHEBI:43474"/>
        <dbReference type="ChEBI" id="CHEBI:456216"/>
        <dbReference type="EC" id="5.6.2.4"/>
    </reaction>
</comment>
<dbReference type="Gene3D" id="3.40.50.300">
    <property type="entry name" value="P-loop containing nucleotide triphosphate hydrolases"/>
    <property type="match status" value="2"/>
</dbReference>
<dbReference type="PANTHER" id="PTHR11070:SF2">
    <property type="entry name" value="ATP-DEPENDENT DNA HELICASE SRS2"/>
    <property type="match status" value="1"/>
</dbReference>
<dbReference type="EMBL" id="JAJEPW010000003">
    <property type="protein sequence ID" value="MCC2128276.1"/>
    <property type="molecule type" value="Genomic_DNA"/>
</dbReference>
<dbReference type="SUPFAM" id="SSF52540">
    <property type="entry name" value="P-loop containing nucleoside triphosphate hydrolases"/>
    <property type="match status" value="1"/>
</dbReference>
<dbReference type="PROSITE" id="PS51217">
    <property type="entry name" value="UVRD_HELICASE_CTER"/>
    <property type="match status" value="1"/>
</dbReference>
<dbReference type="EC" id="5.6.2.4" evidence="9"/>